<name>A0A2N5HR88_9BACI</name>
<gene>
    <name evidence="1" type="ORF">CVD27_04820</name>
</gene>
<protein>
    <submittedName>
        <fullName evidence="1">Uncharacterized protein</fullName>
    </submittedName>
</protein>
<keyword evidence="2" id="KW-1185">Reference proteome</keyword>
<comment type="caution">
    <text evidence="1">The sequence shown here is derived from an EMBL/GenBank/DDBJ whole genome shotgun (WGS) entry which is preliminary data.</text>
</comment>
<dbReference type="OrthoDB" id="2871334at2"/>
<evidence type="ECO:0000313" key="2">
    <source>
        <dbReference type="Proteomes" id="UP000234950"/>
    </source>
</evidence>
<proteinExistence type="predicted"/>
<dbReference type="AlphaFoldDB" id="A0A2N5HR88"/>
<sequence>MENKNSLMFIGDIVSSKEIRITRKPSIYDAFLLSNEPLAAFPTPTNESYQSIPLEEQANISIQMKNYHIVLSYQQNSLQIAETDQILTEEEVLEIFNNFIVRIEDRVTYLETSSYRKMRPRKKKNRRFLTAEKNLDNLSGQPKS</sequence>
<dbReference type="RefSeq" id="WP_101646747.1">
    <property type="nucleotide sequence ID" value="NZ_PGVE01000024.1"/>
</dbReference>
<organism evidence="1 2">
    <name type="scientific">Neobacillus cucumis</name>
    <dbReference type="NCBI Taxonomy" id="1740721"/>
    <lineage>
        <taxon>Bacteria</taxon>
        <taxon>Bacillati</taxon>
        <taxon>Bacillota</taxon>
        <taxon>Bacilli</taxon>
        <taxon>Bacillales</taxon>
        <taxon>Bacillaceae</taxon>
        <taxon>Neobacillus</taxon>
    </lineage>
</organism>
<reference evidence="1 2" key="1">
    <citation type="submission" date="2017-11" db="EMBL/GenBank/DDBJ databases">
        <title>Comparitive Functional Genomics of Dry Heat Resistant strains isolated from the Viking Spacecraft.</title>
        <authorList>
            <person name="Seuylemezian A."/>
            <person name="Cooper K."/>
            <person name="Vaishampayan P."/>
        </authorList>
    </citation>
    <scope>NUCLEOTIDE SEQUENCE [LARGE SCALE GENOMIC DNA]</scope>
    <source>
        <strain evidence="1 2">V32-6</strain>
    </source>
</reference>
<dbReference type="Proteomes" id="UP000234950">
    <property type="component" value="Unassembled WGS sequence"/>
</dbReference>
<evidence type="ECO:0000313" key="1">
    <source>
        <dbReference type="EMBL" id="PLS08003.1"/>
    </source>
</evidence>
<accession>A0A2N5HR88</accession>
<dbReference type="EMBL" id="PGVE01000024">
    <property type="protein sequence ID" value="PLS08003.1"/>
    <property type="molecule type" value="Genomic_DNA"/>
</dbReference>